<accession>A0ABN2VU72</accession>
<keyword evidence="1" id="KW-1133">Transmembrane helix</keyword>
<gene>
    <name evidence="2" type="ORF">GCM10009821_08130</name>
</gene>
<organism evidence="2 3">
    <name type="scientific">Aeromicrobium halocynthiae</name>
    <dbReference type="NCBI Taxonomy" id="560557"/>
    <lineage>
        <taxon>Bacteria</taxon>
        <taxon>Bacillati</taxon>
        <taxon>Actinomycetota</taxon>
        <taxon>Actinomycetes</taxon>
        <taxon>Propionibacteriales</taxon>
        <taxon>Nocardioidaceae</taxon>
        <taxon>Aeromicrobium</taxon>
    </lineage>
</organism>
<dbReference type="Proteomes" id="UP001501480">
    <property type="component" value="Unassembled WGS sequence"/>
</dbReference>
<evidence type="ECO:0008006" key="4">
    <source>
        <dbReference type="Google" id="ProtNLM"/>
    </source>
</evidence>
<comment type="caution">
    <text evidence="2">The sequence shown here is derived from an EMBL/GenBank/DDBJ whole genome shotgun (WGS) entry which is preliminary data.</text>
</comment>
<name>A0ABN2VU72_9ACTN</name>
<keyword evidence="1" id="KW-0472">Membrane</keyword>
<protein>
    <recommendedName>
        <fullName evidence="4">Iron transporter</fullName>
    </recommendedName>
</protein>
<evidence type="ECO:0000313" key="2">
    <source>
        <dbReference type="EMBL" id="GAA2072444.1"/>
    </source>
</evidence>
<dbReference type="EMBL" id="BAAAPY010000002">
    <property type="protein sequence ID" value="GAA2072444.1"/>
    <property type="molecule type" value="Genomic_DNA"/>
</dbReference>
<evidence type="ECO:0000256" key="1">
    <source>
        <dbReference type="SAM" id="Phobius"/>
    </source>
</evidence>
<feature type="transmembrane region" description="Helical" evidence="1">
    <location>
        <begin position="46"/>
        <end position="65"/>
    </location>
</feature>
<evidence type="ECO:0000313" key="3">
    <source>
        <dbReference type="Proteomes" id="UP001501480"/>
    </source>
</evidence>
<feature type="transmembrane region" description="Helical" evidence="1">
    <location>
        <begin position="18"/>
        <end position="40"/>
    </location>
</feature>
<reference evidence="2 3" key="1">
    <citation type="journal article" date="2019" name="Int. J. Syst. Evol. Microbiol.">
        <title>The Global Catalogue of Microorganisms (GCM) 10K type strain sequencing project: providing services to taxonomists for standard genome sequencing and annotation.</title>
        <authorList>
            <consortium name="The Broad Institute Genomics Platform"/>
            <consortium name="The Broad Institute Genome Sequencing Center for Infectious Disease"/>
            <person name="Wu L."/>
            <person name="Ma J."/>
        </authorList>
    </citation>
    <scope>NUCLEOTIDE SEQUENCE [LARGE SCALE GENOMIC DNA]</scope>
    <source>
        <strain evidence="2 3">JCM 15749</strain>
    </source>
</reference>
<sequence length="96" mass="10065">MTAEETAALVRVRRRTAALAFVGVAIHGVIALVVVAEIIVDEPGRRGAAIGLLVMSVVAAALMYVGTRVLLGARLWSPVWIAVALSPAVAGFFWVL</sequence>
<keyword evidence="3" id="KW-1185">Reference proteome</keyword>
<feature type="transmembrane region" description="Helical" evidence="1">
    <location>
        <begin position="77"/>
        <end position="95"/>
    </location>
</feature>
<proteinExistence type="predicted"/>
<keyword evidence="1" id="KW-0812">Transmembrane</keyword>